<keyword evidence="3" id="KW-1185">Reference proteome</keyword>
<reference evidence="3" key="1">
    <citation type="submission" date="2024-07" db="EMBL/GenBank/DDBJ databases">
        <title>Two chromosome-level genome assemblies of Korean endemic species Abeliophyllum distichum and Forsythia ovata (Oleaceae).</title>
        <authorList>
            <person name="Jang H."/>
        </authorList>
    </citation>
    <scope>NUCLEOTIDE SEQUENCE [LARGE SCALE GENOMIC DNA]</scope>
</reference>
<dbReference type="Proteomes" id="UP001604277">
    <property type="component" value="Unassembled WGS sequence"/>
</dbReference>
<evidence type="ECO:0000313" key="2">
    <source>
        <dbReference type="EMBL" id="KAL2549634.1"/>
    </source>
</evidence>
<proteinExistence type="predicted"/>
<dbReference type="EMBL" id="JBFOLJ010000003">
    <property type="protein sequence ID" value="KAL2549634.1"/>
    <property type="molecule type" value="Genomic_DNA"/>
</dbReference>
<organism evidence="2 3">
    <name type="scientific">Forsythia ovata</name>
    <dbReference type="NCBI Taxonomy" id="205694"/>
    <lineage>
        <taxon>Eukaryota</taxon>
        <taxon>Viridiplantae</taxon>
        <taxon>Streptophyta</taxon>
        <taxon>Embryophyta</taxon>
        <taxon>Tracheophyta</taxon>
        <taxon>Spermatophyta</taxon>
        <taxon>Magnoliopsida</taxon>
        <taxon>eudicotyledons</taxon>
        <taxon>Gunneridae</taxon>
        <taxon>Pentapetalae</taxon>
        <taxon>asterids</taxon>
        <taxon>lamiids</taxon>
        <taxon>Lamiales</taxon>
        <taxon>Oleaceae</taxon>
        <taxon>Forsythieae</taxon>
        <taxon>Forsythia</taxon>
    </lineage>
</organism>
<accession>A0ABD1WIY0</accession>
<protein>
    <submittedName>
        <fullName evidence="2">Uncharacterized protein</fullName>
    </submittedName>
</protein>
<feature type="compositionally biased region" description="Basic and acidic residues" evidence="1">
    <location>
        <begin position="143"/>
        <end position="155"/>
    </location>
</feature>
<dbReference type="AlphaFoldDB" id="A0ABD1WIY0"/>
<name>A0ABD1WIY0_9LAMI</name>
<comment type="caution">
    <text evidence="2">The sequence shown here is derived from an EMBL/GenBank/DDBJ whole genome shotgun (WGS) entry which is preliminary data.</text>
</comment>
<feature type="region of interest" description="Disordered" evidence="1">
    <location>
        <begin position="143"/>
        <end position="173"/>
    </location>
</feature>
<evidence type="ECO:0000256" key="1">
    <source>
        <dbReference type="SAM" id="MobiDB-lite"/>
    </source>
</evidence>
<sequence>MEDVNRLLEILDNERSFSSLMKMNKYFVNMRNREAHNKMRPNIPVLKTLVAKQQQHQLKGHVATVVTSTEVLKERLLGKETDFKDLTQKYEEVNEKLLVAHPENREFKTKIEEKDGLISFLTNQVAELRFSLESYQVECSRLKSKDNETGSRANEDASPIPLPSVSKKLYLGQ</sequence>
<evidence type="ECO:0000313" key="3">
    <source>
        <dbReference type="Proteomes" id="UP001604277"/>
    </source>
</evidence>
<gene>
    <name evidence="2" type="ORF">Fot_11164</name>
</gene>